<evidence type="ECO:0000256" key="3">
    <source>
        <dbReference type="SAM" id="SignalP"/>
    </source>
</evidence>
<proteinExistence type="predicted"/>
<dbReference type="FunCoup" id="G0MDC9">
    <property type="interactions" value="432"/>
</dbReference>
<accession>G0MDC9</accession>
<dbReference type="InterPro" id="IPR035940">
    <property type="entry name" value="CAP_sf"/>
</dbReference>
<evidence type="ECO:0000313" key="4">
    <source>
        <dbReference type="EMBL" id="EGT49702.1"/>
    </source>
</evidence>
<feature type="transmembrane region" description="Helical" evidence="2">
    <location>
        <begin position="244"/>
        <end position="265"/>
    </location>
</feature>
<evidence type="ECO:0000256" key="1">
    <source>
        <dbReference type="SAM" id="Coils"/>
    </source>
</evidence>
<gene>
    <name evidence="4" type="ORF">CAEBREN_25533</name>
</gene>
<keyword evidence="1" id="KW-0175">Coiled coil</keyword>
<keyword evidence="2" id="KW-0812">Transmembrane</keyword>
<evidence type="ECO:0000256" key="2">
    <source>
        <dbReference type="SAM" id="Phobius"/>
    </source>
</evidence>
<name>G0MDC9_CAEBE</name>
<keyword evidence="5" id="KW-1185">Reference proteome</keyword>
<keyword evidence="2" id="KW-0472">Membrane</keyword>
<dbReference type="Proteomes" id="UP000008068">
    <property type="component" value="Unassembled WGS sequence"/>
</dbReference>
<feature type="signal peptide" evidence="3">
    <location>
        <begin position="1"/>
        <end position="22"/>
    </location>
</feature>
<sequence>MQKTIFYQIIGFFLFVLTSIEADPDDAQVKFIEDLNQLRRWYANDQNKVNMFELEYSPRLNIIAQDCVDNKPAHGKHKTWRFFEIKNYENGAMELNQTFFESSESEIQSKLDDSLTGNNEYVREIEHLVPLQKEIGCAENPKRSSEMKICCVLGHEGTLKSFSFDREGVSGEKCNEFRGFGELDGLCVLDPPSDQVTNKPRIPQSQMTVAPRTTVETELDRLIAKYKAEEQDGDEYDEDFPTTIVVFSGNSISIGFVFVFLILGFI</sequence>
<keyword evidence="3" id="KW-0732">Signal</keyword>
<protein>
    <submittedName>
        <fullName evidence="4">Uncharacterized protein</fullName>
    </submittedName>
</protein>
<organism evidence="5">
    <name type="scientific">Caenorhabditis brenneri</name>
    <name type="common">Nematode worm</name>
    <dbReference type="NCBI Taxonomy" id="135651"/>
    <lineage>
        <taxon>Eukaryota</taxon>
        <taxon>Metazoa</taxon>
        <taxon>Ecdysozoa</taxon>
        <taxon>Nematoda</taxon>
        <taxon>Chromadorea</taxon>
        <taxon>Rhabditida</taxon>
        <taxon>Rhabditina</taxon>
        <taxon>Rhabditomorpha</taxon>
        <taxon>Rhabditoidea</taxon>
        <taxon>Rhabditidae</taxon>
        <taxon>Peloderinae</taxon>
        <taxon>Caenorhabditis</taxon>
    </lineage>
</organism>
<reference evidence="5" key="1">
    <citation type="submission" date="2011-07" db="EMBL/GenBank/DDBJ databases">
        <authorList>
            <consortium name="Caenorhabditis brenneri Sequencing and Analysis Consortium"/>
            <person name="Wilson R.K."/>
        </authorList>
    </citation>
    <scope>NUCLEOTIDE SEQUENCE [LARGE SCALE GENOMIC DNA]</scope>
    <source>
        <strain evidence="5">PB2801</strain>
    </source>
</reference>
<evidence type="ECO:0000313" key="5">
    <source>
        <dbReference type="Proteomes" id="UP000008068"/>
    </source>
</evidence>
<dbReference type="InParanoid" id="G0MDC9"/>
<dbReference type="OMA" id="RRWYAND"/>
<feature type="chain" id="PRO_5003403820" evidence="3">
    <location>
        <begin position="23"/>
        <end position="266"/>
    </location>
</feature>
<dbReference type="Gene3D" id="3.40.33.10">
    <property type="entry name" value="CAP"/>
    <property type="match status" value="1"/>
</dbReference>
<keyword evidence="2" id="KW-1133">Transmembrane helix</keyword>
<dbReference type="HOGENOM" id="CLU_1046724_0_0_1"/>
<feature type="coiled-coil region" evidence="1">
    <location>
        <begin position="212"/>
        <end position="239"/>
    </location>
</feature>
<dbReference type="EMBL" id="GL379790">
    <property type="protein sequence ID" value="EGT49702.1"/>
    <property type="molecule type" value="Genomic_DNA"/>
</dbReference>
<dbReference type="AlphaFoldDB" id="G0MDC9"/>